<dbReference type="Gene3D" id="3.30.720.120">
    <property type="match status" value="1"/>
</dbReference>
<dbReference type="Pfam" id="PF00903">
    <property type="entry name" value="Glyoxalase"/>
    <property type="match status" value="1"/>
</dbReference>
<dbReference type="Gene3D" id="3.30.720.110">
    <property type="match status" value="1"/>
</dbReference>
<dbReference type="PANTHER" id="PTHR34109">
    <property type="entry name" value="BNAUNNG04460D PROTEIN-RELATED"/>
    <property type="match status" value="1"/>
</dbReference>
<protein>
    <submittedName>
        <fullName evidence="2">VOC family protein</fullName>
    </submittedName>
</protein>
<dbReference type="Proteomes" id="UP001589610">
    <property type="component" value="Unassembled WGS sequence"/>
</dbReference>
<dbReference type="EMBL" id="JBHMBS010000013">
    <property type="protein sequence ID" value="MFB9678985.1"/>
    <property type="molecule type" value="Genomic_DNA"/>
</dbReference>
<keyword evidence="3" id="KW-1185">Reference proteome</keyword>
<evidence type="ECO:0000313" key="3">
    <source>
        <dbReference type="Proteomes" id="UP001589610"/>
    </source>
</evidence>
<accession>A0ABV5TLK2</accession>
<gene>
    <name evidence="2" type="ORF">ACFFRH_26200</name>
</gene>
<dbReference type="PANTHER" id="PTHR34109:SF1">
    <property type="entry name" value="VOC DOMAIN-CONTAINING PROTEIN"/>
    <property type="match status" value="1"/>
</dbReference>
<dbReference type="PROSITE" id="PS51819">
    <property type="entry name" value="VOC"/>
    <property type="match status" value="1"/>
</dbReference>
<evidence type="ECO:0000259" key="1">
    <source>
        <dbReference type="PROSITE" id="PS51819"/>
    </source>
</evidence>
<reference evidence="2 3" key="1">
    <citation type="submission" date="2024-09" db="EMBL/GenBank/DDBJ databases">
        <authorList>
            <person name="Sun Q."/>
            <person name="Mori K."/>
        </authorList>
    </citation>
    <scope>NUCLEOTIDE SEQUENCE [LARGE SCALE GENOMIC DNA]</scope>
    <source>
        <strain evidence="2 3">JCM 3028</strain>
    </source>
</reference>
<dbReference type="SUPFAM" id="SSF54593">
    <property type="entry name" value="Glyoxalase/Bleomycin resistance protein/Dihydroxybiphenyl dioxygenase"/>
    <property type="match status" value="1"/>
</dbReference>
<dbReference type="RefSeq" id="WP_386160264.1">
    <property type="nucleotide sequence ID" value="NZ_JBHMBS010000013.1"/>
</dbReference>
<proteinExistence type="predicted"/>
<feature type="domain" description="VOC" evidence="1">
    <location>
        <begin position="10"/>
        <end position="134"/>
    </location>
</feature>
<organism evidence="2 3">
    <name type="scientific">Streptosporangium vulgare</name>
    <dbReference type="NCBI Taxonomy" id="46190"/>
    <lineage>
        <taxon>Bacteria</taxon>
        <taxon>Bacillati</taxon>
        <taxon>Actinomycetota</taxon>
        <taxon>Actinomycetes</taxon>
        <taxon>Streptosporangiales</taxon>
        <taxon>Streptosporangiaceae</taxon>
        <taxon>Streptosporangium</taxon>
    </lineage>
</organism>
<dbReference type="InterPro" id="IPR037523">
    <property type="entry name" value="VOC_core"/>
</dbReference>
<dbReference type="InterPro" id="IPR029068">
    <property type="entry name" value="Glyas_Bleomycin-R_OHBP_Dase"/>
</dbReference>
<name>A0ABV5TLK2_9ACTN</name>
<evidence type="ECO:0000313" key="2">
    <source>
        <dbReference type="EMBL" id="MFB9678985.1"/>
    </source>
</evidence>
<dbReference type="InterPro" id="IPR004360">
    <property type="entry name" value="Glyas_Fos-R_dOase_dom"/>
</dbReference>
<comment type="caution">
    <text evidence="2">The sequence shown here is derived from an EMBL/GenBank/DDBJ whole genome shotgun (WGS) entry which is preliminary data.</text>
</comment>
<sequence>MRKLLTPPDGMPRITPVIFYSDVEKAIEWLIEAYGFEKRKVLNDDDGSVVHAELSFGEGVVQLAGTGDGRKHEPQGEGELRQSLYVFVDDVDEHYERAKAAGAVIRDKPDTRFYGDRNYTCEDLEGHHWVFARRVEEIPYEEIDTP</sequence>